<keyword evidence="2" id="KW-1185">Reference proteome</keyword>
<feature type="non-terminal residue" evidence="1">
    <location>
        <position position="79"/>
    </location>
</feature>
<reference evidence="1 2" key="1">
    <citation type="journal article" date="2018" name="Front. Plant Sci.">
        <title>Red Clover (Trifolium pratense) and Zigzag Clover (T. medium) - A Picture of Genomic Similarities and Differences.</title>
        <authorList>
            <person name="Dluhosova J."/>
            <person name="Istvanek J."/>
            <person name="Nedelnik J."/>
            <person name="Repkova J."/>
        </authorList>
    </citation>
    <scope>NUCLEOTIDE SEQUENCE [LARGE SCALE GENOMIC DNA]</scope>
    <source>
        <strain evidence="2">cv. 10/8</strain>
        <tissue evidence="1">Leaf</tissue>
    </source>
</reference>
<organism evidence="1 2">
    <name type="scientific">Trifolium medium</name>
    <dbReference type="NCBI Taxonomy" id="97028"/>
    <lineage>
        <taxon>Eukaryota</taxon>
        <taxon>Viridiplantae</taxon>
        <taxon>Streptophyta</taxon>
        <taxon>Embryophyta</taxon>
        <taxon>Tracheophyta</taxon>
        <taxon>Spermatophyta</taxon>
        <taxon>Magnoliopsida</taxon>
        <taxon>eudicotyledons</taxon>
        <taxon>Gunneridae</taxon>
        <taxon>Pentapetalae</taxon>
        <taxon>rosids</taxon>
        <taxon>fabids</taxon>
        <taxon>Fabales</taxon>
        <taxon>Fabaceae</taxon>
        <taxon>Papilionoideae</taxon>
        <taxon>50 kb inversion clade</taxon>
        <taxon>NPAAA clade</taxon>
        <taxon>Hologalegina</taxon>
        <taxon>IRL clade</taxon>
        <taxon>Trifolieae</taxon>
        <taxon>Trifolium</taxon>
    </lineage>
</organism>
<dbReference type="AlphaFoldDB" id="A0A392PST4"/>
<dbReference type="EMBL" id="LXQA010093503">
    <property type="protein sequence ID" value="MCI14717.1"/>
    <property type="molecule type" value="Genomic_DNA"/>
</dbReference>
<accession>A0A392PST4</accession>
<sequence>MILGEEVNKSDKGKAIETIHQEVSDYTFSQPAVKSFGSAVKDVIDIDDDDDDSDDFMIIGEDVSKSNKGKTIEVIPEVV</sequence>
<comment type="caution">
    <text evidence="1">The sequence shown here is derived from an EMBL/GenBank/DDBJ whole genome shotgun (WGS) entry which is preliminary data.</text>
</comment>
<evidence type="ECO:0000313" key="1">
    <source>
        <dbReference type="EMBL" id="MCI14717.1"/>
    </source>
</evidence>
<dbReference type="Proteomes" id="UP000265520">
    <property type="component" value="Unassembled WGS sequence"/>
</dbReference>
<evidence type="ECO:0000313" key="2">
    <source>
        <dbReference type="Proteomes" id="UP000265520"/>
    </source>
</evidence>
<protein>
    <submittedName>
        <fullName evidence="1">Uncharacterized protein</fullName>
    </submittedName>
</protein>
<name>A0A392PST4_9FABA</name>
<proteinExistence type="predicted"/>